<evidence type="ECO:0000256" key="2">
    <source>
        <dbReference type="ARBA" id="ARBA00022771"/>
    </source>
</evidence>
<evidence type="ECO:0000313" key="10">
    <source>
        <dbReference type="Ensembl" id="ENSEBUP00000004739.1"/>
    </source>
</evidence>
<evidence type="ECO:0000256" key="1">
    <source>
        <dbReference type="ARBA" id="ARBA00022723"/>
    </source>
</evidence>
<feature type="domain" description="Nuclear receptor" evidence="9">
    <location>
        <begin position="51"/>
        <end position="77"/>
    </location>
</feature>
<dbReference type="Ensembl" id="ENSEBUT00000005178.1">
    <property type="protein sequence ID" value="ENSEBUP00000004739.1"/>
    <property type="gene ID" value="ENSEBUG00000003302.1"/>
</dbReference>
<dbReference type="Gene3D" id="3.30.50.10">
    <property type="entry name" value="Erythroid Transcription Factor GATA-1, subunit A"/>
    <property type="match status" value="1"/>
</dbReference>
<evidence type="ECO:0000313" key="11">
    <source>
        <dbReference type="Proteomes" id="UP000694388"/>
    </source>
</evidence>
<dbReference type="InterPro" id="IPR050234">
    <property type="entry name" value="Nuclear_hormone_rcpt_NR1"/>
</dbReference>
<dbReference type="AlphaFoldDB" id="A0A8C4NCN0"/>
<dbReference type="PRINTS" id="PR00047">
    <property type="entry name" value="STROIDFINGER"/>
</dbReference>
<organism evidence="10 11">
    <name type="scientific">Eptatretus burgeri</name>
    <name type="common">Inshore hagfish</name>
    <dbReference type="NCBI Taxonomy" id="7764"/>
    <lineage>
        <taxon>Eukaryota</taxon>
        <taxon>Metazoa</taxon>
        <taxon>Chordata</taxon>
        <taxon>Craniata</taxon>
        <taxon>Vertebrata</taxon>
        <taxon>Cyclostomata</taxon>
        <taxon>Myxini</taxon>
        <taxon>Myxiniformes</taxon>
        <taxon>Myxinidae</taxon>
        <taxon>Eptatretinae</taxon>
        <taxon>Eptatretus</taxon>
    </lineage>
</organism>
<dbReference type="GO" id="GO:0009755">
    <property type="term" value="P:hormone-mediated signaling pathway"/>
    <property type="evidence" value="ECO:0007669"/>
    <property type="project" value="TreeGrafter"/>
</dbReference>
<sequence>MCSGRTLYDGGCLDGGWFWMPTLKCGLSKKDHGSVRPRSLSDCGEKINGIILLCKVCGDVASGFHYGVHACEGCKVS</sequence>
<keyword evidence="7" id="KW-0675">Receptor</keyword>
<dbReference type="PANTHER" id="PTHR24082:SF112">
    <property type="entry name" value="NUCLEAR RECEPTOR SUBFAMILY 1 GROUP D MEMBER 2"/>
    <property type="match status" value="1"/>
</dbReference>
<dbReference type="PROSITE" id="PS51030">
    <property type="entry name" value="NUCLEAR_REC_DBD_2"/>
    <property type="match status" value="1"/>
</dbReference>
<dbReference type="GO" id="GO:0008270">
    <property type="term" value="F:zinc ion binding"/>
    <property type="evidence" value="ECO:0007669"/>
    <property type="project" value="UniProtKB-KW"/>
</dbReference>
<dbReference type="GO" id="GO:0045944">
    <property type="term" value="P:positive regulation of transcription by RNA polymerase II"/>
    <property type="evidence" value="ECO:0007669"/>
    <property type="project" value="TreeGrafter"/>
</dbReference>
<dbReference type="GO" id="GO:0030154">
    <property type="term" value="P:cell differentiation"/>
    <property type="evidence" value="ECO:0007669"/>
    <property type="project" value="TreeGrafter"/>
</dbReference>
<keyword evidence="2" id="KW-0863">Zinc-finger</keyword>
<name>A0A8C4NCN0_EPTBU</name>
<dbReference type="Proteomes" id="UP000694388">
    <property type="component" value="Unplaced"/>
</dbReference>
<dbReference type="InterPro" id="IPR001628">
    <property type="entry name" value="Znf_hrmn_rcpt"/>
</dbReference>
<keyword evidence="3" id="KW-0862">Zinc</keyword>
<dbReference type="Pfam" id="PF00105">
    <property type="entry name" value="zf-C4"/>
    <property type="match status" value="1"/>
</dbReference>
<accession>A0A8C4NCN0</accession>
<keyword evidence="6" id="KW-0804">Transcription</keyword>
<reference evidence="10" key="1">
    <citation type="submission" date="2025-08" db="UniProtKB">
        <authorList>
            <consortium name="Ensembl"/>
        </authorList>
    </citation>
    <scope>IDENTIFICATION</scope>
</reference>
<keyword evidence="5" id="KW-0238">DNA-binding</keyword>
<evidence type="ECO:0000256" key="6">
    <source>
        <dbReference type="ARBA" id="ARBA00023163"/>
    </source>
</evidence>
<keyword evidence="1" id="KW-0479">Metal-binding</keyword>
<dbReference type="InterPro" id="IPR013088">
    <property type="entry name" value="Znf_NHR/GATA"/>
</dbReference>
<evidence type="ECO:0000256" key="5">
    <source>
        <dbReference type="ARBA" id="ARBA00023125"/>
    </source>
</evidence>
<evidence type="ECO:0000256" key="7">
    <source>
        <dbReference type="ARBA" id="ARBA00023170"/>
    </source>
</evidence>
<evidence type="ECO:0000256" key="3">
    <source>
        <dbReference type="ARBA" id="ARBA00022833"/>
    </source>
</evidence>
<reference evidence="10" key="2">
    <citation type="submission" date="2025-09" db="UniProtKB">
        <authorList>
            <consortium name="Ensembl"/>
        </authorList>
    </citation>
    <scope>IDENTIFICATION</scope>
</reference>
<dbReference type="SUPFAM" id="SSF57716">
    <property type="entry name" value="Glucocorticoid receptor-like (DNA-binding domain)"/>
    <property type="match status" value="1"/>
</dbReference>
<protein>
    <recommendedName>
        <fullName evidence="9">Nuclear receptor domain-containing protein</fullName>
    </recommendedName>
</protein>
<dbReference type="GO" id="GO:0004879">
    <property type="term" value="F:nuclear receptor activity"/>
    <property type="evidence" value="ECO:0007669"/>
    <property type="project" value="TreeGrafter"/>
</dbReference>
<keyword evidence="4" id="KW-0805">Transcription regulation</keyword>
<proteinExistence type="predicted"/>
<dbReference type="GO" id="GO:0000122">
    <property type="term" value="P:negative regulation of transcription by RNA polymerase II"/>
    <property type="evidence" value="ECO:0007669"/>
    <property type="project" value="TreeGrafter"/>
</dbReference>
<keyword evidence="11" id="KW-1185">Reference proteome</keyword>
<evidence type="ECO:0000259" key="9">
    <source>
        <dbReference type="PROSITE" id="PS51030"/>
    </source>
</evidence>
<evidence type="ECO:0000256" key="8">
    <source>
        <dbReference type="ARBA" id="ARBA00023242"/>
    </source>
</evidence>
<evidence type="ECO:0000256" key="4">
    <source>
        <dbReference type="ARBA" id="ARBA00023015"/>
    </source>
</evidence>
<keyword evidence="8" id="KW-0539">Nucleus</keyword>
<dbReference type="PANTHER" id="PTHR24082">
    <property type="entry name" value="NUCLEAR HORMONE RECEPTOR"/>
    <property type="match status" value="1"/>
</dbReference>
<dbReference type="GO" id="GO:0000978">
    <property type="term" value="F:RNA polymerase II cis-regulatory region sequence-specific DNA binding"/>
    <property type="evidence" value="ECO:0007669"/>
    <property type="project" value="TreeGrafter"/>
</dbReference>